<dbReference type="Proteomes" id="UP001595555">
    <property type="component" value="Unassembled WGS sequence"/>
</dbReference>
<keyword evidence="6" id="KW-1133">Transmembrane helix</keyword>
<evidence type="ECO:0000256" key="4">
    <source>
        <dbReference type="PROSITE-ProRule" id="PRU00284"/>
    </source>
</evidence>
<evidence type="ECO:0000256" key="6">
    <source>
        <dbReference type="SAM" id="Phobius"/>
    </source>
</evidence>
<feature type="transmembrane region" description="Helical" evidence="6">
    <location>
        <begin position="193"/>
        <end position="214"/>
    </location>
</feature>
<keyword evidence="2 4" id="KW-0807">Transducer</keyword>
<dbReference type="PROSITE" id="PS50885">
    <property type="entry name" value="HAMP"/>
    <property type="match status" value="1"/>
</dbReference>
<dbReference type="InterPro" id="IPR003660">
    <property type="entry name" value="HAMP_dom"/>
</dbReference>
<dbReference type="PRINTS" id="PR00260">
    <property type="entry name" value="CHEMTRNSDUCR"/>
</dbReference>
<comment type="caution">
    <text evidence="9">The sequence shown here is derived from an EMBL/GenBank/DDBJ whole genome shotgun (WGS) entry which is preliminary data.</text>
</comment>
<reference evidence="10" key="1">
    <citation type="journal article" date="2019" name="Int. J. Syst. Evol. Microbiol.">
        <title>The Global Catalogue of Microorganisms (GCM) 10K type strain sequencing project: providing services to taxonomists for standard genome sequencing and annotation.</title>
        <authorList>
            <consortium name="The Broad Institute Genomics Platform"/>
            <consortium name="The Broad Institute Genome Sequencing Center for Infectious Disease"/>
            <person name="Wu L."/>
            <person name="Ma J."/>
        </authorList>
    </citation>
    <scope>NUCLEOTIDE SEQUENCE [LARGE SCALE GENOMIC DNA]</scope>
    <source>
        <strain evidence="10">KCTC 52237</strain>
    </source>
</reference>
<organism evidence="9 10">
    <name type="scientific">Cellvibrio fontiphilus</name>
    <dbReference type="NCBI Taxonomy" id="1815559"/>
    <lineage>
        <taxon>Bacteria</taxon>
        <taxon>Pseudomonadati</taxon>
        <taxon>Pseudomonadota</taxon>
        <taxon>Gammaproteobacteria</taxon>
        <taxon>Cellvibrionales</taxon>
        <taxon>Cellvibrionaceae</taxon>
        <taxon>Cellvibrio</taxon>
    </lineage>
</organism>
<keyword evidence="6" id="KW-0472">Membrane</keyword>
<dbReference type="PANTHER" id="PTHR43531:SF11">
    <property type="entry name" value="METHYL-ACCEPTING CHEMOTAXIS PROTEIN 3"/>
    <property type="match status" value="1"/>
</dbReference>
<comment type="similarity">
    <text evidence="3">Belongs to the methyl-accepting chemotaxis (MCP) protein family.</text>
</comment>
<dbReference type="PANTHER" id="PTHR43531">
    <property type="entry name" value="PROTEIN ICFG"/>
    <property type="match status" value="1"/>
</dbReference>
<feature type="domain" description="HAMP" evidence="8">
    <location>
        <begin position="215"/>
        <end position="267"/>
    </location>
</feature>
<protein>
    <submittedName>
        <fullName evidence="9">Methyl-accepting chemotaxis protein</fullName>
    </submittedName>
</protein>
<feature type="domain" description="Methyl-accepting transducer" evidence="7">
    <location>
        <begin position="272"/>
        <end position="487"/>
    </location>
</feature>
<keyword evidence="5" id="KW-0175">Coiled coil</keyword>
<dbReference type="Gene3D" id="1.10.287.950">
    <property type="entry name" value="Methyl-accepting chemotaxis protein"/>
    <property type="match status" value="1"/>
</dbReference>
<gene>
    <name evidence="9" type="ORF">ACFODX_03980</name>
</gene>
<feature type="transmembrane region" description="Helical" evidence="6">
    <location>
        <begin position="12"/>
        <end position="33"/>
    </location>
</feature>
<dbReference type="InterPro" id="IPR051310">
    <property type="entry name" value="MCP_chemotaxis"/>
</dbReference>
<evidence type="ECO:0000259" key="7">
    <source>
        <dbReference type="PROSITE" id="PS50111"/>
    </source>
</evidence>
<feature type="coiled-coil region" evidence="5">
    <location>
        <begin position="458"/>
        <end position="496"/>
    </location>
</feature>
<dbReference type="CDD" id="cd06225">
    <property type="entry name" value="HAMP"/>
    <property type="match status" value="1"/>
</dbReference>
<evidence type="ECO:0000256" key="3">
    <source>
        <dbReference type="ARBA" id="ARBA00029447"/>
    </source>
</evidence>
<dbReference type="InterPro" id="IPR004090">
    <property type="entry name" value="Chemotax_Me-accpt_rcpt"/>
</dbReference>
<evidence type="ECO:0000313" key="10">
    <source>
        <dbReference type="Proteomes" id="UP001595555"/>
    </source>
</evidence>
<dbReference type="SUPFAM" id="SSF58104">
    <property type="entry name" value="Methyl-accepting chemotaxis protein (MCP) signaling domain"/>
    <property type="match status" value="1"/>
</dbReference>
<proteinExistence type="inferred from homology"/>
<accession>A0ABV7FAW7</accession>
<keyword evidence="6" id="KW-0812">Transmembrane</keyword>
<dbReference type="InterPro" id="IPR004089">
    <property type="entry name" value="MCPsignal_dom"/>
</dbReference>
<dbReference type="RefSeq" id="WP_378116282.1">
    <property type="nucleotide sequence ID" value="NZ_JBHRTF010000002.1"/>
</dbReference>
<dbReference type="EMBL" id="JBHRTF010000002">
    <property type="protein sequence ID" value="MFC3114704.1"/>
    <property type="molecule type" value="Genomic_DNA"/>
</dbReference>
<evidence type="ECO:0000256" key="1">
    <source>
        <dbReference type="ARBA" id="ARBA00022500"/>
    </source>
</evidence>
<dbReference type="SMART" id="SM00304">
    <property type="entry name" value="HAMP"/>
    <property type="match status" value="1"/>
</dbReference>
<dbReference type="SMART" id="SM00283">
    <property type="entry name" value="MA"/>
    <property type="match status" value="1"/>
</dbReference>
<evidence type="ECO:0000313" key="9">
    <source>
        <dbReference type="EMBL" id="MFC3114704.1"/>
    </source>
</evidence>
<dbReference type="PROSITE" id="PS50111">
    <property type="entry name" value="CHEMOTAXIS_TRANSDUC_2"/>
    <property type="match status" value="1"/>
</dbReference>
<name>A0ABV7FAW7_9GAMM</name>
<evidence type="ECO:0000256" key="2">
    <source>
        <dbReference type="ARBA" id="ARBA00023224"/>
    </source>
</evidence>
<evidence type="ECO:0000256" key="5">
    <source>
        <dbReference type="SAM" id="Coils"/>
    </source>
</evidence>
<sequence length="503" mass="54427">MLVNISVPKRLGGGFALVTLTFLALLVFVAYAFHTEHATTKLILNNYVPGTSTLYSADRDLQQALVAERTLIATDPASEQFKTLLGEHAENKQQARERVDAFFNLIEDAKLNELRNNYTGLRDSWEASTDQVVAMVQQPDAESRRLALELSTGKAAADFEAMRNELDLMQERLEQILAAKQESAISNFQRTSLTMLITASIGVLLAIGLSVALFRSITTPLQIVANAVRQLAEGNLTFRSRSERRDEFGQLLNAMNESMERLSRTVTDILNTSDALTNASSQVSATTQSLSQATTEQASSVEEISASLEQISSSVKQNADNARVTDGIAAKASQQAGESGATVSKTVEAMRQIAEKVAIIDDIAYQTNLLALNAAIEAGRAGEHGRGFAVVASEVRKLAERSRVAAQEIDELTAGNVRLAERAGELLKDMVPAITKTSDLVQEISASSMEQSTGLSEVNSAMLQINRATQQNAAAAEELAATAEQTNDQSQHLQQLMSFFKVA</sequence>
<dbReference type="Pfam" id="PF00672">
    <property type="entry name" value="HAMP"/>
    <property type="match status" value="1"/>
</dbReference>
<dbReference type="Pfam" id="PF00015">
    <property type="entry name" value="MCPsignal"/>
    <property type="match status" value="1"/>
</dbReference>
<evidence type="ECO:0000259" key="8">
    <source>
        <dbReference type="PROSITE" id="PS50885"/>
    </source>
</evidence>
<keyword evidence="1" id="KW-0145">Chemotaxis</keyword>
<keyword evidence="10" id="KW-1185">Reference proteome</keyword>